<evidence type="ECO:0000256" key="8">
    <source>
        <dbReference type="ARBA" id="ARBA00023136"/>
    </source>
</evidence>
<dbReference type="SUPFAM" id="SSF47240">
    <property type="entry name" value="Ferritin-like"/>
    <property type="match status" value="1"/>
</dbReference>
<feature type="compositionally biased region" description="Polar residues" evidence="10">
    <location>
        <begin position="1"/>
        <end position="17"/>
    </location>
</feature>
<dbReference type="EMBL" id="CP098023">
    <property type="protein sequence ID" value="WKD49433.1"/>
    <property type="molecule type" value="Genomic_DNA"/>
</dbReference>
<comment type="function">
    <text evidence="9">Catalyzes the hydroxylation of 2-nonaprenyl-3-methyl-6-methoxy-1,4-benzoquinol during ubiquinone biosynthesis.</text>
</comment>
<comment type="cofactor">
    <cofactor evidence="9">
        <name>Fe cation</name>
        <dbReference type="ChEBI" id="CHEBI:24875"/>
    </cofactor>
    <text evidence="9">Binds 2 iron ions per subunit.</text>
</comment>
<evidence type="ECO:0000256" key="4">
    <source>
        <dbReference type="ARBA" id="ARBA00022723"/>
    </source>
</evidence>
<dbReference type="Proteomes" id="UP001321520">
    <property type="component" value="Chromosome"/>
</dbReference>
<feature type="region of interest" description="Disordered" evidence="10">
    <location>
        <begin position="41"/>
        <end position="68"/>
    </location>
</feature>
<name>A0ABY9E8V6_9GAMM</name>
<evidence type="ECO:0000256" key="1">
    <source>
        <dbReference type="ARBA" id="ARBA00004749"/>
    </source>
</evidence>
<accession>A0ABY9E8V6</accession>
<feature type="binding site" evidence="9">
    <location>
        <position position="199"/>
    </location>
    <ligand>
        <name>Fe cation</name>
        <dbReference type="ChEBI" id="CHEBI:24875"/>
        <label>2</label>
    </ligand>
</feature>
<keyword evidence="6 9" id="KW-0408">Iron</keyword>
<evidence type="ECO:0000256" key="3">
    <source>
        <dbReference type="ARBA" id="ARBA00022688"/>
    </source>
</evidence>
<dbReference type="GO" id="GO:0004497">
    <property type="term" value="F:monooxygenase activity"/>
    <property type="evidence" value="ECO:0007669"/>
    <property type="project" value="UniProtKB-KW"/>
</dbReference>
<dbReference type="RefSeq" id="WP_301415240.1">
    <property type="nucleotide sequence ID" value="NZ_CP098023.1"/>
</dbReference>
<evidence type="ECO:0000256" key="7">
    <source>
        <dbReference type="ARBA" id="ARBA00023033"/>
    </source>
</evidence>
<dbReference type="InterPro" id="IPR047809">
    <property type="entry name" value="COQ7_proteobact"/>
</dbReference>
<keyword evidence="8 9" id="KW-0472">Membrane</keyword>
<dbReference type="EC" id="1.14.99.60" evidence="9"/>
<organism evidence="11 12">
    <name type="scientific">Microbulbifer spongiae</name>
    <dbReference type="NCBI Taxonomy" id="2944933"/>
    <lineage>
        <taxon>Bacteria</taxon>
        <taxon>Pseudomonadati</taxon>
        <taxon>Pseudomonadota</taxon>
        <taxon>Gammaproteobacteria</taxon>
        <taxon>Cellvibrionales</taxon>
        <taxon>Microbulbiferaceae</taxon>
        <taxon>Microbulbifer</taxon>
    </lineage>
</organism>
<feature type="binding site" evidence="9">
    <location>
        <position position="82"/>
    </location>
    <ligand>
        <name>Fe cation</name>
        <dbReference type="ChEBI" id="CHEBI:24875"/>
        <label>1</label>
    </ligand>
</feature>
<comment type="catalytic activity">
    <reaction evidence="9">
        <text>a 5-methoxy-2-methyl-3-(all-trans-polyprenyl)benzene-1,4-diol + AH2 + O2 = a 3-demethylubiquinol + A + H2O</text>
        <dbReference type="Rhea" id="RHEA:50908"/>
        <dbReference type="Rhea" id="RHEA-COMP:10859"/>
        <dbReference type="Rhea" id="RHEA-COMP:10914"/>
        <dbReference type="ChEBI" id="CHEBI:13193"/>
        <dbReference type="ChEBI" id="CHEBI:15377"/>
        <dbReference type="ChEBI" id="CHEBI:15379"/>
        <dbReference type="ChEBI" id="CHEBI:17499"/>
        <dbReference type="ChEBI" id="CHEBI:84167"/>
        <dbReference type="ChEBI" id="CHEBI:84422"/>
        <dbReference type="EC" id="1.14.99.60"/>
    </reaction>
</comment>
<evidence type="ECO:0000256" key="6">
    <source>
        <dbReference type="ARBA" id="ARBA00023004"/>
    </source>
</evidence>
<dbReference type="InterPro" id="IPR011566">
    <property type="entry name" value="Ubq_synth_Coq7"/>
</dbReference>
<dbReference type="NCBIfam" id="NF033656">
    <property type="entry name" value="DMQ_monoox_COQ7"/>
    <property type="match status" value="1"/>
</dbReference>
<protein>
    <recommendedName>
        <fullName evidence="9">3-demethoxyubiquinol 3-hydroxylase</fullName>
        <shortName evidence="9">DMQ hydroxylase</shortName>
        <ecNumber evidence="9">1.14.99.60</ecNumber>
    </recommendedName>
    <alternativeName>
        <fullName evidence="9">2-nonaprenyl-3-methyl-6-methoxy-1,4-benzoquinol hydroxylase</fullName>
    </alternativeName>
</protein>
<reference evidence="11 12" key="1">
    <citation type="submission" date="2022-05" db="EMBL/GenBank/DDBJ databases">
        <title>Microbulbifer sp. nov., isolated from sponge.</title>
        <authorList>
            <person name="Gao L."/>
        </authorList>
    </citation>
    <scope>NUCLEOTIDE SEQUENCE [LARGE SCALE GENOMIC DNA]</scope>
    <source>
        <strain evidence="11 12">MI-G</strain>
    </source>
</reference>
<feature type="binding site" evidence="9">
    <location>
        <position position="112"/>
    </location>
    <ligand>
        <name>Fe cation</name>
        <dbReference type="ChEBI" id="CHEBI:24875"/>
        <label>1</label>
    </ligand>
</feature>
<feature type="binding site" evidence="9">
    <location>
        <position position="115"/>
    </location>
    <ligand>
        <name>Fe cation</name>
        <dbReference type="ChEBI" id="CHEBI:24875"/>
        <label>1</label>
    </ligand>
</feature>
<dbReference type="CDD" id="cd01042">
    <property type="entry name" value="DMQH"/>
    <property type="match status" value="1"/>
</dbReference>
<dbReference type="InterPro" id="IPR012347">
    <property type="entry name" value="Ferritin-like"/>
</dbReference>
<dbReference type="Pfam" id="PF03232">
    <property type="entry name" value="COQ7"/>
    <property type="match status" value="1"/>
</dbReference>
<feature type="binding site" evidence="9">
    <location>
        <position position="196"/>
    </location>
    <ligand>
        <name>Fe cation</name>
        <dbReference type="ChEBI" id="CHEBI:24875"/>
        <label>1</label>
    </ligand>
</feature>
<evidence type="ECO:0000313" key="11">
    <source>
        <dbReference type="EMBL" id="WKD49433.1"/>
    </source>
</evidence>
<keyword evidence="7 9" id="KW-0503">Monooxygenase</keyword>
<feature type="binding site" evidence="9">
    <location>
        <position position="112"/>
    </location>
    <ligand>
        <name>Fe cation</name>
        <dbReference type="ChEBI" id="CHEBI:24875"/>
        <label>2</label>
    </ligand>
</feature>
<proteinExistence type="inferred from homology"/>
<feature type="binding site" evidence="9">
    <location>
        <position position="196"/>
    </location>
    <ligand>
        <name>Fe cation</name>
        <dbReference type="ChEBI" id="CHEBI:24875"/>
        <label>2</label>
    </ligand>
</feature>
<evidence type="ECO:0000256" key="2">
    <source>
        <dbReference type="ARBA" id="ARBA00022475"/>
    </source>
</evidence>
<evidence type="ECO:0000256" key="9">
    <source>
        <dbReference type="HAMAP-Rule" id="MF_01658"/>
    </source>
</evidence>
<dbReference type="PANTHER" id="PTHR11237:SF4">
    <property type="entry name" value="5-DEMETHOXYUBIQUINONE HYDROXYLASE, MITOCHONDRIAL"/>
    <property type="match status" value="1"/>
</dbReference>
<keyword evidence="5 9" id="KW-0560">Oxidoreductase</keyword>
<comment type="subcellular location">
    <subcellularLocation>
        <location evidence="9">Cell membrane</location>
        <topology evidence="9">Peripheral membrane protein</topology>
    </subcellularLocation>
</comment>
<gene>
    <name evidence="9 11" type="primary">coq7</name>
    <name evidence="11" type="ORF">M8T91_16290</name>
</gene>
<dbReference type="PANTHER" id="PTHR11237">
    <property type="entry name" value="COENZYME Q10 BIOSYNTHESIS PROTEIN 7"/>
    <property type="match status" value="1"/>
</dbReference>
<comment type="pathway">
    <text evidence="1 9">Cofactor biosynthesis; ubiquinone biosynthesis.</text>
</comment>
<keyword evidence="4 9" id="KW-0479">Metal-binding</keyword>
<feature type="binding site" evidence="9">
    <location>
        <position position="164"/>
    </location>
    <ligand>
        <name>Fe cation</name>
        <dbReference type="ChEBI" id="CHEBI:24875"/>
        <label>2</label>
    </ligand>
</feature>
<evidence type="ECO:0000256" key="10">
    <source>
        <dbReference type="SAM" id="MobiDB-lite"/>
    </source>
</evidence>
<evidence type="ECO:0000313" key="12">
    <source>
        <dbReference type="Proteomes" id="UP001321520"/>
    </source>
</evidence>
<keyword evidence="3 9" id="KW-0831">Ubiquinone biosynthesis</keyword>
<evidence type="ECO:0000256" key="5">
    <source>
        <dbReference type="ARBA" id="ARBA00023002"/>
    </source>
</evidence>
<keyword evidence="2 9" id="KW-1003">Cell membrane</keyword>
<dbReference type="Gene3D" id="1.20.1260.10">
    <property type="match status" value="1"/>
</dbReference>
<dbReference type="HAMAP" id="MF_01658">
    <property type="entry name" value="COQ7"/>
    <property type="match status" value="1"/>
</dbReference>
<feature type="region of interest" description="Disordered" evidence="10">
    <location>
        <begin position="1"/>
        <end position="23"/>
    </location>
</feature>
<keyword evidence="12" id="KW-1185">Reference proteome</keyword>
<comment type="similarity">
    <text evidence="9">Belongs to the COQ7 family.</text>
</comment>
<dbReference type="InterPro" id="IPR009078">
    <property type="entry name" value="Ferritin-like_SF"/>
</dbReference>
<sequence>MTTTQDRGTRESTQQRVQPVGKRHLSGLDRLLVQADRALRTLSPGEPCHGRPSPARAEAEAELSSSERRHAAGLMRVNHSGEVCAQALYQGQALTAKLAKVRSEMARAADEEIDHLAWCEQRLQALDSRPSWLNPLWYGLSFGLGAAAGKISDRISLGFVAATEEQVCKHLQDHLEKLPSRDKKSRAVVKQMLIDEEAHAHAALSAGGRRFPRPVKGVMSLVAKVMTSTSYRI</sequence>